<organism evidence="2 3">
    <name type="scientific">Boletus edulis BED1</name>
    <dbReference type="NCBI Taxonomy" id="1328754"/>
    <lineage>
        <taxon>Eukaryota</taxon>
        <taxon>Fungi</taxon>
        <taxon>Dikarya</taxon>
        <taxon>Basidiomycota</taxon>
        <taxon>Agaricomycotina</taxon>
        <taxon>Agaricomycetes</taxon>
        <taxon>Agaricomycetidae</taxon>
        <taxon>Boletales</taxon>
        <taxon>Boletineae</taxon>
        <taxon>Boletaceae</taxon>
        <taxon>Boletoideae</taxon>
        <taxon>Boletus</taxon>
    </lineage>
</organism>
<comment type="caution">
    <text evidence="2">The sequence shown here is derived from an EMBL/GenBank/DDBJ whole genome shotgun (WGS) entry which is preliminary data.</text>
</comment>
<feature type="region of interest" description="Disordered" evidence="1">
    <location>
        <begin position="275"/>
        <end position="331"/>
    </location>
</feature>
<protein>
    <submittedName>
        <fullName evidence="2">Uncharacterized protein</fullName>
    </submittedName>
</protein>
<name>A0AAD4BN97_BOLED</name>
<keyword evidence="3" id="KW-1185">Reference proteome</keyword>
<dbReference type="AlphaFoldDB" id="A0AAD4BN97"/>
<accession>A0AAD4BN97</accession>
<gene>
    <name evidence="2" type="ORF">L210DRAFT_3506436</name>
</gene>
<dbReference type="Proteomes" id="UP001194468">
    <property type="component" value="Unassembled WGS sequence"/>
</dbReference>
<evidence type="ECO:0000313" key="3">
    <source>
        <dbReference type="Proteomes" id="UP001194468"/>
    </source>
</evidence>
<reference evidence="2" key="1">
    <citation type="submission" date="2019-10" db="EMBL/GenBank/DDBJ databases">
        <authorList>
            <consortium name="DOE Joint Genome Institute"/>
            <person name="Kuo A."/>
            <person name="Miyauchi S."/>
            <person name="Kiss E."/>
            <person name="Drula E."/>
            <person name="Kohler A."/>
            <person name="Sanchez-Garcia M."/>
            <person name="Andreopoulos B."/>
            <person name="Barry K.W."/>
            <person name="Bonito G."/>
            <person name="Buee M."/>
            <person name="Carver A."/>
            <person name="Chen C."/>
            <person name="Cichocki N."/>
            <person name="Clum A."/>
            <person name="Culley D."/>
            <person name="Crous P.W."/>
            <person name="Fauchery L."/>
            <person name="Girlanda M."/>
            <person name="Hayes R."/>
            <person name="Keri Z."/>
            <person name="LaButti K."/>
            <person name="Lipzen A."/>
            <person name="Lombard V."/>
            <person name="Magnuson J."/>
            <person name="Maillard F."/>
            <person name="Morin E."/>
            <person name="Murat C."/>
            <person name="Nolan M."/>
            <person name="Ohm R."/>
            <person name="Pangilinan J."/>
            <person name="Pereira M."/>
            <person name="Perotto S."/>
            <person name="Peter M."/>
            <person name="Riley R."/>
            <person name="Sitrit Y."/>
            <person name="Stielow B."/>
            <person name="Szollosi G."/>
            <person name="Zifcakova L."/>
            <person name="Stursova M."/>
            <person name="Spatafora J.W."/>
            <person name="Tedersoo L."/>
            <person name="Vaario L.-M."/>
            <person name="Yamada A."/>
            <person name="Yan M."/>
            <person name="Wang P."/>
            <person name="Xu J."/>
            <person name="Bruns T."/>
            <person name="Baldrian P."/>
            <person name="Vilgalys R."/>
            <person name="Henrissat B."/>
            <person name="Grigoriev I.V."/>
            <person name="Hibbett D."/>
            <person name="Nagy L.G."/>
            <person name="Martin F.M."/>
        </authorList>
    </citation>
    <scope>NUCLEOTIDE SEQUENCE</scope>
    <source>
        <strain evidence="2">BED1</strain>
    </source>
</reference>
<dbReference type="EMBL" id="WHUW01000026">
    <property type="protein sequence ID" value="KAF8435169.1"/>
    <property type="molecule type" value="Genomic_DNA"/>
</dbReference>
<sequence length="331" mass="36928">MDDICAIRQSSDYAAASHIPASVQWTPGDGGHILVNKSTKRLFVGRAVVHVYDHKLNCGPNGNFIKTDIGTFERAKFQLYAGKPNDVQFAEDFGDLFSNLKKIENMIATSSHHQDMLFTDLSARMIRFARPIFEKRAVTVANPYAQVYLEDVTFPTGENTAEERNPPMDNETRNWPVEEKYTSALRQIISHYKAVPLRVYKNDVFIEPTSVNETLQNATILISFSMRHTFLPKLKQDTFRANIEQILVLQGGGKLGNEFDNIDVRAGPITFSVPSKRKASTPVASTSKPLKTTKVGFTEPETSYPSQERAGDSMKGKERETDSASRSATAA</sequence>
<feature type="compositionally biased region" description="Basic and acidic residues" evidence="1">
    <location>
        <begin position="309"/>
        <end position="323"/>
    </location>
</feature>
<evidence type="ECO:0000313" key="2">
    <source>
        <dbReference type="EMBL" id="KAF8435169.1"/>
    </source>
</evidence>
<proteinExistence type="predicted"/>
<reference evidence="2" key="2">
    <citation type="journal article" date="2020" name="Nat. Commun.">
        <title>Large-scale genome sequencing of mycorrhizal fungi provides insights into the early evolution of symbiotic traits.</title>
        <authorList>
            <person name="Miyauchi S."/>
            <person name="Kiss E."/>
            <person name="Kuo A."/>
            <person name="Drula E."/>
            <person name="Kohler A."/>
            <person name="Sanchez-Garcia M."/>
            <person name="Morin E."/>
            <person name="Andreopoulos B."/>
            <person name="Barry K.W."/>
            <person name="Bonito G."/>
            <person name="Buee M."/>
            <person name="Carver A."/>
            <person name="Chen C."/>
            <person name="Cichocki N."/>
            <person name="Clum A."/>
            <person name="Culley D."/>
            <person name="Crous P.W."/>
            <person name="Fauchery L."/>
            <person name="Girlanda M."/>
            <person name="Hayes R.D."/>
            <person name="Keri Z."/>
            <person name="LaButti K."/>
            <person name="Lipzen A."/>
            <person name="Lombard V."/>
            <person name="Magnuson J."/>
            <person name="Maillard F."/>
            <person name="Murat C."/>
            <person name="Nolan M."/>
            <person name="Ohm R.A."/>
            <person name="Pangilinan J."/>
            <person name="Pereira M.F."/>
            <person name="Perotto S."/>
            <person name="Peter M."/>
            <person name="Pfister S."/>
            <person name="Riley R."/>
            <person name="Sitrit Y."/>
            <person name="Stielow J.B."/>
            <person name="Szollosi G."/>
            <person name="Zifcakova L."/>
            <person name="Stursova M."/>
            <person name="Spatafora J.W."/>
            <person name="Tedersoo L."/>
            <person name="Vaario L.M."/>
            <person name="Yamada A."/>
            <person name="Yan M."/>
            <person name="Wang P."/>
            <person name="Xu J."/>
            <person name="Bruns T."/>
            <person name="Baldrian P."/>
            <person name="Vilgalys R."/>
            <person name="Dunand C."/>
            <person name="Henrissat B."/>
            <person name="Grigoriev I.V."/>
            <person name="Hibbett D."/>
            <person name="Nagy L.G."/>
            <person name="Martin F.M."/>
        </authorList>
    </citation>
    <scope>NUCLEOTIDE SEQUENCE</scope>
    <source>
        <strain evidence="2">BED1</strain>
    </source>
</reference>
<evidence type="ECO:0000256" key="1">
    <source>
        <dbReference type="SAM" id="MobiDB-lite"/>
    </source>
</evidence>